<keyword evidence="1" id="KW-0520">NAD</keyword>
<evidence type="ECO:0000259" key="4">
    <source>
        <dbReference type="PROSITE" id="PS51059"/>
    </source>
</evidence>
<evidence type="ECO:0000256" key="2">
    <source>
        <dbReference type="SAM" id="Coils"/>
    </source>
</evidence>
<dbReference type="PANTHER" id="PTHR45740:SF2">
    <property type="entry name" value="POLY [ADP-RIBOSE] POLYMERASE"/>
    <property type="match status" value="1"/>
</dbReference>
<name>A0AAV2HLW3_LYMST</name>
<feature type="coiled-coil region" evidence="2">
    <location>
        <begin position="588"/>
        <end position="615"/>
    </location>
</feature>
<feature type="compositionally biased region" description="Acidic residues" evidence="3">
    <location>
        <begin position="1166"/>
        <end position="1182"/>
    </location>
</feature>
<feature type="region of interest" description="Disordered" evidence="3">
    <location>
        <begin position="1150"/>
        <end position="1190"/>
    </location>
</feature>
<keyword evidence="7" id="KW-1185">Reference proteome</keyword>
<feature type="domain" description="Macro" evidence="5">
    <location>
        <begin position="963"/>
        <end position="1142"/>
    </location>
</feature>
<reference evidence="6 7" key="1">
    <citation type="submission" date="2024-04" db="EMBL/GenBank/DDBJ databases">
        <authorList>
            <consortium name="Genoscope - CEA"/>
            <person name="William W."/>
        </authorList>
    </citation>
    <scope>NUCLEOTIDE SEQUENCE [LARGE SCALE GENOMIC DNA]</scope>
</reference>
<dbReference type="PANTHER" id="PTHR45740">
    <property type="entry name" value="POLY [ADP-RIBOSE] POLYMERASE"/>
    <property type="match status" value="1"/>
</dbReference>
<dbReference type="GO" id="GO:0003950">
    <property type="term" value="F:NAD+ poly-ADP-ribosyltransferase activity"/>
    <property type="evidence" value="ECO:0007669"/>
    <property type="project" value="UniProtKB-UniRule"/>
</dbReference>
<dbReference type="PROSITE" id="PS51059">
    <property type="entry name" value="PARP_CATALYTIC"/>
    <property type="match status" value="1"/>
</dbReference>
<comment type="caution">
    <text evidence="6">The sequence shown here is derived from an EMBL/GenBank/DDBJ whole genome shotgun (WGS) entry which is preliminary data.</text>
</comment>
<feature type="region of interest" description="Disordered" evidence="3">
    <location>
        <begin position="925"/>
        <end position="961"/>
    </location>
</feature>
<evidence type="ECO:0000259" key="5">
    <source>
        <dbReference type="PROSITE" id="PS51154"/>
    </source>
</evidence>
<feature type="compositionally biased region" description="Acidic residues" evidence="3">
    <location>
        <begin position="314"/>
        <end position="325"/>
    </location>
</feature>
<feature type="compositionally biased region" description="Basic and acidic residues" evidence="3">
    <location>
        <begin position="468"/>
        <end position="485"/>
    </location>
</feature>
<feature type="region of interest" description="Disordered" evidence="3">
    <location>
        <begin position="283"/>
        <end position="335"/>
    </location>
</feature>
<feature type="domain" description="PARP catalytic" evidence="4">
    <location>
        <begin position="1352"/>
        <end position="1605"/>
    </location>
</feature>
<dbReference type="PROSITE" id="PS51154">
    <property type="entry name" value="MACRO"/>
    <property type="match status" value="1"/>
</dbReference>
<sequence>MASNKESRKIVLMNIPSSYDAELVKDYIEGTLDIDVMEVNIFPYIPGRALATLKDDLKDFSDAAQLVADSPIEGNKVALLETFRKPAIVVNELNIDMLSEDFLKLYLENTFADGEEVIQGCQTWPDHHLAAVNFSSEHQTVVDEILNETDHTPLPSEDYHIKISHFYCNFHEFIGQQKNDCSTSVKSIVKAFEHSPCENNHPIPIKPVDTEGDSTTEEDEEDHIEEDEDDKLEDEDDDDQTGGEGDSNDIENDDGEGNGSGYKNEQSQVIKICSRGRGFRGGSWMTHGLKNVTSTPEDKLEDDDDDYQTGSEGDSNDFENDDGEDTNSGYKNEQNRVTKTCFRGLRGGSWMTRGKKNNVTSRPEDMIHKVRNADSEHLPLLPVRGRGNFRGNMWRDGSQMDNNNMRGRSSHDMGRSLFSRQRGSGNSRGRQSRKDGILHIKNRGSSNNWSKERKNSFDGNEFSGMGMHRTEEKRRVSLSLSRERLEDDYEQPSFFVGGTKPDPKSGSQPYLGPNQRNTPSCSRGGRGGSSYVWQNAGQSKQGKFLNKFNRQEERLNGDNNERAFNEASHYDISKPFVSDNASKFGQSQEASEEKNKELLKQLEEEKAKQQDAKTIRGTLEITLLQAVFLKPSFNDFKDCMIHFDSNEKVLVLYGTDSAIRDCQMKLMLEMKKIKEETIAISSDMKSILSREKGKKYIKDLNSSGLDGAKVELDDRSLLLAAKEENVLSEAVKMLKCKVDFIESVKSEVAIPNDRLTNLKYGIEHSLLVQVTFDDSGKIIKLLGIEDDVLMARRDVEKLFEEYGVYEKSFNVGEPEARFLHLCCEDRIKSVLKSVDVTELTLTETKVSIRYKGSKSETHQVHRNLLDLKNNVLSKNWNLFDDFKKHEIFLIAKSLKNGQMKEKLETYKYREKILVIPKFPDLSAQLRSSSMNKKSPDKTKRPKSSARDSRPVPQIQSQRPPSANKLVYDISNTCQLVIKPYGDIIKEKSDILVSILGPEMDMRKTRVGGTFNKTCPSHWKELQLVKDSNPGAPVLTVKNPKGLNCLAVCHVILAIWNPSSSQQLLNVAIQTVLNEAKNLGAKTISFPALGCGRAFQFPPLNVAQQVVTSIRAMNVGSFLNKVTLLAPDNELFKEFKSEVPKHFNAALPKYKAAPTQPAPPAQLVASDDSEDESDDNESSDDAFEVSNLNDTKNASNPQLTIITLHGNKTFEAMKKIISQDIREQCLHSDYFNQKIMKHWPRESRQKILKEAMKLSVWAERSIHPKTKHVGFQLIGEKPALAQIKAFIHQEFLEESSHLPKRSLTSDKVPKRGTVDFMRYAADSDELFPSYWSLNKSKKFWSNLKNRIYGKEKKLLVEVDKETKDAVTKLVTQTLDIGLVGQGNDAAGINYSSLKVLDVKRVENAEMFERYRVQRKRLFDKMVRKGKICPDIGKLKGSKGRVCTTELLSDSMKKELYYEVNEHYLFHGTKSDTIEALIHNGLDPRLSNEATMFGKGIYAAERATKSDQYTDSKQQRTPNGTKLTLILTRMLLGNVFLCDDKHKSVQSKGSKKLSRPPCMSCLEDFCKCRDQTLFDSVMGDGKWLFREFVVYESSQCYPEYVITYTRV</sequence>
<dbReference type="Gene3D" id="3.90.228.10">
    <property type="match status" value="1"/>
</dbReference>
<dbReference type="GO" id="GO:0005634">
    <property type="term" value="C:nucleus"/>
    <property type="evidence" value="ECO:0007669"/>
    <property type="project" value="TreeGrafter"/>
</dbReference>
<dbReference type="InterPro" id="IPR051712">
    <property type="entry name" value="ARTD-AVP"/>
</dbReference>
<dbReference type="Pfam" id="PF01661">
    <property type="entry name" value="Macro"/>
    <property type="match status" value="1"/>
</dbReference>
<accession>A0AAV2HLW3</accession>
<evidence type="ECO:0000313" key="6">
    <source>
        <dbReference type="EMBL" id="CAL1535023.1"/>
    </source>
</evidence>
<dbReference type="InterPro" id="IPR002589">
    <property type="entry name" value="Macro_dom"/>
</dbReference>
<feature type="compositionally biased region" description="Acidic residues" evidence="3">
    <location>
        <begin position="210"/>
        <end position="256"/>
    </location>
</feature>
<keyword evidence="1" id="KW-0328">Glycosyltransferase</keyword>
<keyword evidence="2" id="KW-0175">Coiled coil</keyword>
<dbReference type="InterPro" id="IPR012317">
    <property type="entry name" value="Poly(ADP-ribose)pol_cat_dom"/>
</dbReference>
<dbReference type="Proteomes" id="UP001497497">
    <property type="component" value="Unassembled WGS sequence"/>
</dbReference>
<evidence type="ECO:0000256" key="1">
    <source>
        <dbReference type="RuleBase" id="RU362114"/>
    </source>
</evidence>
<dbReference type="SUPFAM" id="SSF52949">
    <property type="entry name" value="Macro domain-like"/>
    <property type="match status" value="1"/>
</dbReference>
<dbReference type="EMBL" id="CAXITT010000189">
    <property type="protein sequence ID" value="CAL1535023.1"/>
    <property type="molecule type" value="Genomic_DNA"/>
</dbReference>
<feature type="compositionally biased region" description="Polar residues" evidence="3">
    <location>
        <begin position="326"/>
        <end position="335"/>
    </location>
</feature>
<proteinExistence type="predicted"/>
<dbReference type="Pfam" id="PF00644">
    <property type="entry name" value="PARP"/>
    <property type="match status" value="1"/>
</dbReference>
<protein>
    <recommendedName>
        <fullName evidence="1">Poly [ADP-ribose] polymerase</fullName>
        <shortName evidence="1">PARP</shortName>
        <ecNumber evidence="1">2.4.2.-</ecNumber>
    </recommendedName>
</protein>
<organism evidence="6 7">
    <name type="scientific">Lymnaea stagnalis</name>
    <name type="common">Great pond snail</name>
    <name type="synonym">Helix stagnalis</name>
    <dbReference type="NCBI Taxonomy" id="6523"/>
    <lineage>
        <taxon>Eukaryota</taxon>
        <taxon>Metazoa</taxon>
        <taxon>Spiralia</taxon>
        <taxon>Lophotrochozoa</taxon>
        <taxon>Mollusca</taxon>
        <taxon>Gastropoda</taxon>
        <taxon>Heterobranchia</taxon>
        <taxon>Euthyneura</taxon>
        <taxon>Panpulmonata</taxon>
        <taxon>Hygrophila</taxon>
        <taxon>Lymnaeoidea</taxon>
        <taxon>Lymnaeidae</taxon>
        <taxon>Lymnaea</taxon>
    </lineage>
</organism>
<feature type="compositionally biased region" description="Basic and acidic residues" evidence="3">
    <location>
        <begin position="933"/>
        <end position="949"/>
    </location>
</feature>
<feature type="compositionally biased region" description="Low complexity" evidence="3">
    <location>
        <begin position="419"/>
        <end position="429"/>
    </location>
</feature>
<dbReference type="SUPFAM" id="SSF56399">
    <property type="entry name" value="ADP-ribosylation"/>
    <property type="match status" value="1"/>
</dbReference>
<dbReference type="InterPro" id="IPR043472">
    <property type="entry name" value="Macro_dom-like"/>
</dbReference>
<gene>
    <name evidence="6" type="ORF">GSLYS_00008983001</name>
</gene>
<evidence type="ECO:0000256" key="3">
    <source>
        <dbReference type="SAM" id="MobiDB-lite"/>
    </source>
</evidence>
<dbReference type="EC" id="2.4.2.-" evidence="1"/>
<dbReference type="Gene3D" id="3.40.220.10">
    <property type="entry name" value="Leucine Aminopeptidase, subunit E, domain 1"/>
    <property type="match status" value="1"/>
</dbReference>
<keyword evidence="1" id="KW-0808">Transferase</keyword>
<dbReference type="GO" id="GO:1990404">
    <property type="term" value="F:NAD+-protein mono-ADP-ribosyltransferase activity"/>
    <property type="evidence" value="ECO:0007669"/>
    <property type="project" value="TreeGrafter"/>
</dbReference>
<feature type="region of interest" description="Disordered" evidence="3">
    <location>
        <begin position="196"/>
        <end position="266"/>
    </location>
</feature>
<evidence type="ECO:0000313" key="7">
    <source>
        <dbReference type="Proteomes" id="UP001497497"/>
    </source>
</evidence>
<feature type="region of interest" description="Disordered" evidence="3">
    <location>
        <begin position="394"/>
        <end position="534"/>
    </location>
</feature>